<name>A0A553SPM0_NIACI</name>
<sequence>MNLLEKEKIVEKLFVRFYEEYPDLERFGENGKKRTKEDINYHFQYMETAYSLLNKKVFHDYIIWLSEVLETRGVGRQLLYINLEWIAQELQVLDETEEIGFFLEILAEGMELIKSSNQGE</sequence>
<accession>A0A553SPM0</accession>
<dbReference type="Proteomes" id="UP000319837">
    <property type="component" value="Unassembled WGS sequence"/>
</dbReference>
<dbReference type="EMBL" id="RIBP01000004">
    <property type="protein sequence ID" value="TRZ38917.1"/>
    <property type="molecule type" value="Genomic_DNA"/>
</dbReference>
<reference evidence="2" key="1">
    <citation type="submission" date="2018-10" db="EMBL/GenBank/DDBJ databases">
        <title>FDA dAtabase for Regulatory Grade micrObial Sequences (FDA-ARGOS): Supporting development and validation of Infectious Disease Dx tests.</title>
        <authorList>
            <person name="Minogue T."/>
            <person name="Wolcott M."/>
            <person name="Wasieloski L."/>
            <person name="Aguilar W."/>
            <person name="Moore D."/>
            <person name="Tallon L."/>
            <person name="Sadzewicz L."/>
            <person name="Sengamalay N."/>
            <person name="Ott S."/>
            <person name="Godinez A."/>
            <person name="Nagaraj S."/>
            <person name="Vavikolanu K."/>
            <person name="Vyas G."/>
            <person name="Nadendla S."/>
            <person name="George J."/>
            <person name="Sichtig H."/>
        </authorList>
    </citation>
    <scope>NUCLEOTIDE SEQUENCE [LARGE SCALE GENOMIC DNA]</scope>
    <source>
        <strain evidence="2">FDAARGOS_343</strain>
    </source>
</reference>
<dbReference type="AlphaFoldDB" id="A0A553SPM0"/>
<protein>
    <recommendedName>
        <fullName evidence="3">Phycobilisome protein</fullName>
    </recommendedName>
</protein>
<evidence type="ECO:0000313" key="2">
    <source>
        <dbReference type="Proteomes" id="UP000319837"/>
    </source>
</evidence>
<organism evidence="1 2">
    <name type="scientific">Niallia circulans</name>
    <name type="common">Bacillus circulans</name>
    <dbReference type="NCBI Taxonomy" id="1397"/>
    <lineage>
        <taxon>Bacteria</taxon>
        <taxon>Bacillati</taxon>
        <taxon>Bacillota</taxon>
        <taxon>Bacilli</taxon>
        <taxon>Bacillales</taxon>
        <taxon>Bacillaceae</taxon>
        <taxon>Niallia</taxon>
    </lineage>
</organism>
<comment type="caution">
    <text evidence="1">The sequence shown here is derived from an EMBL/GenBank/DDBJ whole genome shotgun (WGS) entry which is preliminary data.</text>
</comment>
<gene>
    <name evidence="1" type="ORF">CEQ21_26515</name>
</gene>
<evidence type="ECO:0008006" key="3">
    <source>
        <dbReference type="Google" id="ProtNLM"/>
    </source>
</evidence>
<proteinExistence type="predicted"/>
<dbReference type="RefSeq" id="WP_185767118.1">
    <property type="nucleotide sequence ID" value="NZ_RIBP01000004.1"/>
</dbReference>
<evidence type="ECO:0000313" key="1">
    <source>
        <dbReference type="EMBL" id="TRZ38917.1"/>
    </source>
</evidence>